<accession>A0A919P1W2</accession>
<comment type="caution">
    <text evidence="2">The sequence shown here is derived from an EMBL/GenBank/DDBJ whole genome shotgun (WGS) entry which is preliminary data.</text>
</comment>
<protein>
    <submittedName>
        <fullName evidence="2">Uncharacterized protein</fullName>
    </submittedName>
</protein>
<dbReference type="EMBL" id="BONK01000004">
    <property type="protein sequence ID" value="GIG20730.1"/>
    <property type="molecule type" value="Genomic_DNA"/>
</dbReference>
<evidence type="ECO:0000313" key="2">
    <source>
        <dbReference type="EMBL" id="GIG20730.1"/>
    </source>
</evidence>
<dbReference type="Proteomes" id="UP000632740">
    <property type="component" value="Unassembled WGS sequence"/>
</dbReference>
<evidence type="ECO:0000256" key="1">
    <source>
        <dbReference type="SAM" id="MobiDB-lite"/>
    </source>
</evidence>
<organism evidence="2 3">
    <name type="scientific">Cellulomonas chitinilytica</name>
    <dbReference type="NCBI Taxonomy" id="398759"/>
    <lineage>
        <taxon>Bacteria</taxon>
        <taxon>Bacillati</taxon>
        <taxon>Actinomycetota</taxon>
        <taxon>Actinomycetes</taxon>
        <taxon>Micrococcales</taxon>
        <taxon>Cellulomonadaceae</taxon>
        <taxon>Cellulomonas</taxon>
    </lineage>
</organism>
<reference evidence="2" key="1">
    <citation type="submission" date="2021-01" db="EMBL/GenBank/DDBJ databases">
        <title>Whole genome shotgun sequence of Cellulomonas chitinilytica NBRC 110799.</title>
        <authorList>
            <person name="Komaki H."/>
            <person name="Tamura T."/>
        </authorList>
    </citation>
    <scope>NUCLEOTIDE SEQUENCE</scope>
    <source>
        <strain evidence="2">NBRC 110799</strain>
    </source>
</reference>
<gene>
    <name evidence="2" type="ORF">Cch01nite_14540</name>
</gene>
<proteinExistence type="predicted"/>
<keyword evidence="3" id="KW-1185">Reference proteome</keyword>
<feature type="compositionally biased region" description="Low complexity" evidence="1">
    <location>
        <begin position="212"/>
        <end position="223"/>
    </location>
</feature>
<dbReference type="RefSeq" id="WP_203750566.1">
    <property type="nucleotide sequence ID" value="NZ_BONK01000004.1"/>
</dbReference>
<evidence type="ECO:0000313" key="3">
    <source>
        <dbReference type="Proteomes" id="UP000632740"/>
    </source>
</evidence>
<dbReference type="AlphaFoldDB" id="A0A919P1W2"/>
<name>A0A919P1W2_9CELL</name>
<sequence>MHRPVVTSRPVRLLRRGAAVASSVLALGGVLLTGGPTAAQWNAIHVAQAKHTALVERVRVLQKVSAADADWNDRQQHRAAVATSAAVRSQLAAELTALRGRLDAVQAAVVGAPVEAGRESLVDTATAAVTSARAVVDAGSLLGARPLVVQAEAAAVEVAASVQARAAAEAAAAAAAAAAAQAAAEQAAAEQAAAEAAAARRATTKHGSAKQPAPARAAAPARSSGGGDGAAAAPASSAWDDVRAAAAGAAGSYGLSVSWVATTACGQSGSVSAGSFSIRGCSSSGSSTIQLSFGGGDPGAYQGSRSKLVSYVRAVALHEAAHKQIERLTGTMFPTSRYEALADAYAATYLGMPASLASYGFTGDDVALAEAIHDNRW</sequence>
<feature type="region of interest" description="Disordered" evidence="1">
    <location>
        <begin position="195"/>
        <end position="234"/>
    </location>
</feature>